<dbReference type="Pfam" id="PF00004">
    <property type="entry name" value="AAA"/>
    <property type="match status" value="1"/>
</dbReference>
<evidence type="ECO:0000256" key="3">
    <source>
        <dbReference type="ARBA" id="ARBA00022801"/>
    </source>
</evidence>
<protein>
    <recommendedName>
        <fullName evidence="6">endopeptidase La</fullName>
        <ecNumber evidence="6">3.4.21.53</ecNumber>
    </recommendedName>
</protein>
<dbReference type="EC" id="3.4.21.53" evidence="6"/>
<dbReference type="RefSeq" id="WP_232049391.1">
    <property type="nucleotide sequence ID" value="NZ_AP019564.1"/>
</dbReference>
<keyword evidence="9" id="KW-0614">Plasmid</keyword>
<dbReference type="PROSITE" id="PS51786">
    <property type="entry name" value="LON_PROTEOLYTIC"/>
    <property type="match status" value="1"/>
</dbReference>
<dbReference type="PROSITE" id="PS01046">
    <property type="entry name" value="LON_SER"/>
    <property type="match status" value="1"/>
</dbReference>
<feature type="active site" evidence="6">
    <location>
        <position position="517"/>
    </location>
</feature>
<evidence type="ECO:0000256" key="7">
    <source>
        <dbReference type="SAM" id="MobiDB-lite"/>
    </source>
</evidence>
<evidence type="ECO:0000256" key="6">
    <source>
        <dbReference type="PROSITE-ProRule" id="PRU01122"/>
    </source>
</evidence>
<feature type="active site" evidence="6">
    <location>
        <position position="474"/>
    </location>
</feature>
<dbReference type="Proteomes" id="UP000321183">
    <property type="component" value="Plasmid pRA1"/>
</dbReference>
<keyword evidence="10" id="KW-1185">Reference proteome</keyword>
<dbReference type="GO" id="GO:0005524">
    <property type="term" value="F:ATP binding"/>
    <property type="evidence" value="ECO:0007669"/>
    <property type="project" value="UniProtKB-KW"/>
</dbReference>
<name>A0A510G961_9RICK</name>
<comment type="similarity">
    <text evidence="6">Belongs to the peptidase S16 family.</text>
</comment>
<dbReference type="Gene3D" id="3.40.50.300">
    <property type="entry name" value="P-loop containing nucleotide triphosphate hydrolases"/>
    <property type="match status" value="1"/>
</dbReference>
<dbReference type="Pfam" id="PF22667">
    <property type="entry name" value="Lon_lid"/>
    <property type="match status" value="1"/>
</dbReference>
<dbReference type="InterPro" id="IPR008269">
    <property type="entry name" value="Lon_proteolytic"/>
</dbReference>
<accession>A0A510G961</accession>
<evidence type="ECO:0000256" key="1">
    <source>
        <dbReference type="ARBA" id="ARBA00022670"/>
    </source>
</evidence>
<dbReference type="InterPro" id="IPR011990">
    <property type="entry name" value="TPR-like_helical_dom_sf"/>
</dbReference>
<dbReference type="Pfam" id="PF05362">
    <property type="entry name" value="Lon_C"/>
    <property type="match status" value="1"/>
</dbReference>
<dbReference type="SUPFAM" id="SSF54211">
    <property type="entry name" value="Ribosomal protein S5 domain 2-like"/>
    <property type="match status" value="1"/>
</dbReference>
<dbReference type="SUPFAM" id="SSF48452">
    <property type="entry name" value="TPR-like"/>
    <property type="match status" value="1"/>
</dbReference>
<organism evidence="9 10">
    <name type="scientific">Rickettsia asiatica</name>
    <dbReference type="NCBI Taxonomy" id="238800"/>
    <lineage>
        <taxon>Bacteria</taxon>
        <taxon>Pseudomonadati</taxon>
        <taxon>Pseudomonadota</taxon>
        <taxon>Alphaproteobacteria</taxon>
        <taxon>Rickettsiales</taxon>
        <taxon>Rickettsiaceae</taxon>
        <taxon>Rickettsieae</taxon>
        <taxon>Rickettsia</taxon>
        <taxon>spotted fever group</taxon>
    </lineage>
</organism>
<dbReference type="EMBL" id="AP019564">
    <property type="protein sequence ID" value="BBJ32453.1"/>
    <property type="molecule type" value="Genomic_DNA"/>
</dbReference>
<evidence type="ECO:0000313" key="10">
    <source>
        <dbReference type="Proteomes" id="UP000321183"/>
    </source>
</evidence>
<proteinExistence type="inferred from homology"/>
<evidence type="ECO:0000256" key="4">
    <source>
        <dbReference type="ARBA" id="ARBA00022825"/>
    </source>
</evidence>
<dbReference type="InterPro" id="IPR027417">
    <property type="entry name" value="P-loop_NTPase"/>
</dbReference>
<evidence type="ECO:0000259" key="8">
    <source>
        <dbReference type="PROSITE" id="PS51786"/>
    </source>
</evidence>
<keyword evidence="5" id="KW-0067">ATP-binding</keyword>
<gene>
    <name evidence="9" type="ORF">RAS_p490</name>
</gene>
<keyword evidence="4 6" id="KW-0720">Serine protease</keyword>
<dbReference type="InterPro" id="IPR054594">
    <property type="entry name" value="Lon_lid"/>
</dbReference>
<dbReference type="PANTHER" id="PTHR10046">
    <property type="entry name" value="ATP DEPENDENT LON PROTEASE FAMILY MEMBER"/>
    <property type="match status" value="1"/>
</dbReference>
<dbReference type="Gene3D" id="1.25.40.10">
    <property type="entry name" value="Tetratricopeptide repeat domain"/>
    <property type="match status" value="1"/>
</dbReference>
<dbReference type="InterPro" id="IPR003593">
    <property type="entry name" value="AAA+_ATPase"/>
</dbReference>
<dbReference type="GO" id="GO:0004176">
    <property type="term" value="F:ATP-dependent peptidase activity"/>
    <property type="evidence" value="ECO:0007669"/>
    <property type="project" value="UniProtKB-UniRule"/>
</dbReference>
<dbReference type="InterPro" id="IPR008268">
    <property type="entry name" value="Peptidase_S16_AS"/>
</dbReference>
<dbReference type="GO" id="GO:0030163">
    <property type="term" value="P:protein catabolic process"/>
    <property type="evidence" value="ECO:0007669"/>
    <property type="project" value="InterPro"/>
</dbReference>
<keyword evidence="1 6" id="KW-0645">Protease</keyword>
<dbReference type="Gene3D" id="3.30.230.10">
    <property type="match status" value="1"/>
</dbReference>
<dbReference type="SUPFAM" id="SSF52540">
    <property type="entry name" value="P-loop containing nucleoside triphosphate hydrolases"/>
    <property type="match status" value="1"/>
</dbReference>
<comment type="catalytic activity">
    <reaction evidence="6">
        <text>Hydrolysis of proteins in presence of ATP.</text>
        <dbReference type="EC" id="3.4.21.53"/>
    </reaction>
</comment>
<dbReference type="KEGG" id="ras:RAS_p490"/>
<dbReference type="InterPro" id="IPR003959">
    <property type="entry name" value="ATPase_AAA_core"/>
</dbReference>
<dbReference type="InterPro" id="IPR014721">
    <property type="entry name" value="Ribsml_uS5_D2-typ_fold_subgr"/>
</dbReference>
<evidence type="ECO:0000313" key="9">
    <source>
        <dbReference type="EMBL" id="BBJ32453.1"/>
    </source>
</evidence>
<feature type="region of interest" description="Disordered" evidence="7">
    <location>
        <begin position="575"/>
        <end position="599"/>
    </location>
</feature>
<geneLocation type="plasmid" evidence="9 10">
    <name>pRA1</name>
</geneLocation>
<dbReference type="PRINTS" id="PR00830">
    <property type="entry name" value="ENDOLAPTASE"/>
</dbReference>
<dbReference type="SMART" id="SM00382">
    <property type="entry name" value="AAA"/>
    <property type="match status" value="1"/>
</dbReference>
<evidence type="ECO:0000256" key="5">
    <source>
        <dbReference type="ARBA" id="ARBA00022840"/>
    </source>
</evidence>
<dbReference type="AlphaFoldDB" id="A0A510G961"/>
<sequence length="599" mass="66663">MYELKQYIEAVKAFDKAIELDPKYDAALENKQAALDAMACQALDKAFEVLLTNTPLSPGARKVAMQKIANLKKMQGSNNNDRSYTEKYLNYLFRLPWGKYDEASIDIIEAEKVLNENHYGLSSVKQKIIEALAFMANSQNAKPPILCLVGAPGVGKTSIAKIISKALNRKSVTLSLAGARDEGLIRGCMDFYMGARPGKVLSLLSEAGSSNPVMILDEIDKISQERGAALEGALLQLIDPSQNDSFTDDYFDFGYDMSKVFFIATANSIDNISYPLLHRMEVIDISGYTDNEKVKITQDYIIPKLMKEVDSPDNKFQISEELTRYIIENYTRESGVRDVERKIRELLQKSLLAEARKEQIALTKETIDEYFKHSKYIKQKLQDDEVTIGMINGLAHTARGGDLIKIEASKYKGDGKIKATGKLGAVLKESIDAAMTCLKSSIDSKTKEISDEVLKTHDIHIHLPAGATPKDGPSAGITIYTALYSLLSNKKIRQDIAMTGEITLKGRVLEIGGLKEKLTAAVREGIKEVMILKDNERDLSEIPEEIKTALVIHPVTHASEILDIVFKTQISNKNTKQKTQKGNMGKVLQFPKRKKDIKN</sequence>
<dbReference type="InterPro" id="IPR027065">
    <property type="entry name" value="Lon_Prtase"/>
</dbReference>
<dbReference type="InterPro" id="IPR020568">
    <property type="entry name" value="Ribosomal_Su5_D2-typ_SF"/>
</dbReference>
<keyword evidence="2" id="KW-0547">Nucleotide-binding</keyword>
<reference evidence="9 10" key="1">
    <citation type="submission" date="2019-04" db="EMBL/GenBank/DDBJ databases">
        <title>Draft genome sequence of Rickettsia asiatica Maytaro1284.</title>
        <authorList>
            <person name="Thu M."/>
            <person name="Qiu Y."/>
            <person name="Nakao R."/>
        </authorList>
    </citation>
    <scope>NUCLEOTIDE SEQUENCE [LARGE SCALE GENOMIC DNA]</scope>
    <source>
        <strain evidence="9 10">Maytaro1284</strain>
        <plasmid evidence="9 10">pRA1</plasmid>
    </source>
</reference>
<dbReference type="GO" id="GO:0004252">
    <property type="term" value="F:serine-type endopeptidase activity"/>
    <property type="evidence" value="ECO:0007669"/>
    <property type="project" value="UniProtKB-UniRule"/>
</dbReference>
<evidence type="ECO:0000256" key="2">
    <source>
        <dbReference type="ARBA" id="ARBA00022741"/>
    </source>
</evidence>
<feature type="domain" description="Lon proteolytic" evidence="8">
    <location>
        <begin position="385"/>
        <end position="568"/>
    </location>
</feature>
<dbReference type="GO" id="GO:0016887">
    <property type="term" value="F:ATP hydrolysis activity"/>
    <property type="evidence" value="ECO:0007669"/>
    <property type="project" value="InterPro"/>
</dbReference>
<dbReference type="Gene3D" id="1.10.8.60">
    <property type="match status" value="1"/>
</dbReference>
<dbReference type="GO" id="GO:0006508">
    <property type="term" value="P:proteolysis"/>
    <property type="evidence" value="ECO:0007669"/>
    <property type="project" value="UniProtKB-KW"/>
</dbReference>
<keyword evidence="3 6" id="KW-0378">Hydrolase</keyword>